<keyword evidence="1" id="KW-0812">Transmembrane</keyword>
<keyword evidence="1" id="KW-0472">Membrane</keyword>
<reference evidence="2" key="1">
    <citation type="submission" date="2022-11" db="EMBL/GenBank/DDBJ databases">
        <title>Minimal conservation of predation-associated metabolite biosynthetic gene clusters underscores biosynthetic potential of Myxococcota including descriptions for ten novel species: Archangium lansinium sp. nov., Myxococcus landrumus sp. nov., Nannocystis bai.</title>
        <authorList>
            <person name="Ahearne A."/>
            <person name="Stevens C."/>
            <person name="Dowd S."/>
        </authorList>
    </citation>
    <scope>NUCLEOTIDE SEQUENCE</scope>
    <source>
        <strain evidence="2">Fl3</strain>
    </source>
</reference>
<feature type="transmembrane region" description="Helical" evidence="1">
    <location>
        <begin position="94"/>
        <end position="112"/>
    </location>
</feature>
<accession>A0ABY7HC24</accession>
<name>A0ABY7HC24_9BACT</name>
<feature type="transmembrane region" description="Helical" evidence="1">
    <location>
        <begin position="132"/>
        <end position="159"/>
    </location>
</feature>
<gene>
    <name evidence="2" type="ORF">O0S08_10970</name>
</gene>
<proteinExistence type="predicted"/>
<sequence>MHALLLFAVDDAHAASVGWIAARHGLIGAVFGVLALLAHHHWRARGWTVGVVVGPGALALGLLAPESALACLGYLAAYALVLERAEGWRARVRTLAPYALVVVAWYAAYRAFGHGAQGCGMYLDPAADPLAFAVSALLHVPLLLMAQLGLPAVVELLVFSARRAARRPRAPRGAIRRRVRRRCSCRQEDAPTRARCLV</sequence>
<feature type="transmembrane region" description="Helical" evidence="1">
    <location>
        <begin position="57"/>
        <end position="82"/>
    </location>
</feature>
<organism evidence="2 3">
    <name type="scientific">Nannocystis punicea</name>
    <dbReference type="NCBI Taxonomy" id="2995304"/>
    <lineage>
        <taxon>Bacteria</taxon>
        <taxon>Pseudomonadati</taxon>
        <taxon>Myxococcota</taxon>
        <taxon>Polyangia</taxon>
        <taxon>Nannocystales</taxon>
        <taxon>Nannocystaceae</taxon>
        <taxon>Nannocystis</taxon>
    </lineage>
</organism>
<keyword evidence="3" id="KW-1185">Reference proteome</keyword>
<evidence type="ECO:0000313" key="2">
    <source>
        <dbReference type="EMBL" id="WAS96663.1"/>
    </source>
</evidence>
<evidence type="ECO:0000313" key="3">
    <source>
        <dbReference type="Proteomes" id="UP001164459"/>
    </source>
</evidence>
<protein>
    <submittedName>
        <fullName evidence="2">Uncharacterized protein</fullName>
    </submittedName>
</protein>
<dbReference type="RefSeq" id="WP_269039027.1">
    <property type="nucleotide sequence ID" value="NZ_CP114040.1"/>
</dbReference>
<dbReference type="EMBL" id="CP114040">
    <property type="protein sequence ID" value="WAS96663.1"/>
    <property type="molecule type" value="Genomic_DNA"/>
</dbReference>
<dbReference type="Proteomes" id="UP001164459">
    <property type="component" value="Chromosome"/>
</dbReference>
<keyword evidence="1" id="KW-1133">Transmembrane helix</keyword>
<evidence type="ECO:0000256" key="1">
    <source>
        <dbReference type="SAM" id="Phobius"/>
    </source>
</evidence>